<gene>
    <name evidence="1" type="ORF">OLEA9_A016613</name>
</gene>
<dbReference type="Gramene" id="OE9A016613T1">
    <property type="protein sequence ID" value="OE9A016613C1"/>
    <property type="gene ID" value="OE9A016613"/>
</dbReference>
<protein>
    <submittedName>
        <fullName evidence="1">Uncharacterized protein</fullName>
    </submittedName>
</protein>
<dbReference type="Proteomes" id="UP000594638">
    <property type="component" value="Unassembled WGS sequence"/>
</dbReference>
<evidence type="ECO:0000313" key="2">
    <source>
        <dbReference type="Proteomes" id="UP000594638"/>
    </source>
</evidence>
<keyword evidence="2" id="KW-1185">Reference proteome</keyword>
<accession>A0A8S0S0K8</accession>
<comment type="caution">
    <text evidence="1">The sequence shown here is derived from an EMBL/GenBank/DDBJ whole genome shotgun (WGS) entry which is preliminary data.</text>
</comment>
<reference evidence="1 2" key="1">
    <citation type="submission" date="2019-12" db="EMBL/GenBank/DDBJ databases">
        <authorList>
            <person name="Alioto T."/>
            <person name="Alioto T."/>
            <person name="Gomez Garrido J."/>
        </authorList>
    </citation>
    <scope>NUCLEOTIDE SEQUENCE [LARGE SCALE GENOMIC DNA]</scope>
</reference>
<sequence length="106" mass="11618">MVVKTFNGVQNKQTKYSGQNSDFYILFEELCAWVFLYDRGWRRRASWAAGSGSLVLELETDGAAGAGAGLETDGAAGAGAGGRELLYQKSFKGWRRTGGELLWMEK</sequence>
<evidence type="ECO:0000313" key="1">
    <source>
        <dbReference type="EMBL" id="CAA2985864.1"/>
    </source>
</evidence>
<name>A0A8S0S0K8_OLEEU</name>
<organism evidence="1 2">
    <name type="scientific">Olea europaea subsp. europaea</name>
    <dbReference type="NCBI Taxonomy" id="158383"/>
    <lineage>
        <taxon>Eukaryota</taxon>
        <taxon>Viridiplantae</taxon>
        <taxon>Streptophyta</taxon>
        <taxon>Embryophyta</taxon>
        <taxon>Tracheophyta</taxon>
        <taxon>Spermatophyta</taxon>
        <taxon>Magnoliopsida</taxon>
        <taxon>eudicotyledons</taxon>
        <taxon>Gunneridae</taxon>
        <taxon>Pentapetalae</taxon>
        <taxon>asterids</taxon>
        <taxon>lamiids</taxon>
        <taxon>Lamiales</taxon>
        <taxon>Oleaceae</taxon>
        <taxon>Oleeae</taxon>
        <taxon>Olea</taxon>
    </lineage>
</organism>
<dbReference type="AlphaFoldDB" id="A0A8S0S0K8"/>
<proteinExistence type="predicted"/>
<dbReference type="EMBL" id="CACTIH010003831">
    <property type="protein sequence ID" value="CAA2985864.1"/>
    <property type="molecule type" value="Genomic_DNA"/>
</dbReference>